<evidence type="ECO:0000313" key="2">
    <source>
        <dbReference type="EMBL" id="KAJ0407217.1"/>
    </source>
</evidence>
<dbReference type="AlphaFoldDB" id="A0AAD5LRN7"/>
<organism evidence="2 3">
    <name type="scientific">Pythium insidiosum</name>
    <name type="common">Pythiosis disease agent</name>
    <dbReference type="NCBI Taxonomy" id="114742"/>
    <lineage>
        <taxon>Eukaryota</taxon>
        <taxon>Sar</taxon>
        <taxon>Stramenopiles</taxon>
        <taxon>Oomycota</taxon>
        <taxon>Peronosporomycetes</taxon>
        <taxon>Pythiales</taxon>
        <taxon>Pythiaceae</taxon>
        <taxon>Pythium</taxon>
    </lineage>
</organism>
<dbReference type="SUPFAM" id="SSF53474">
    <property type="entry name" value="alpha/beta-Hydrolases"/>
    <property type="match status" value="2"/>
</dbReference>
<comment type="caution">
    <text evidence="2">The sequence shown here is derived from an EMBL/GenBank/DDBJ whole genome shotgun (WGS) entry which is preliminary data.</text>
</comment>
<protein>
    <recommendedName>
        <fullName evidence="1">AB hydrolase-1 domain-containing protein</fullName>
    </recommendedName>
</protein>
<dbReference type="Proteomes" id="UP001209570">
    <property type="component" value="Unassembled WGS sequence"/>
</dbReference>
<dbReference type="EMBL" id="JAKCXM010000023">
    <property type="protein sequence ID" value="KAJ0407217.1"/>
    <property type="molecule type" value="Genomic_DNA"/>
</dbReference>
<dbReference type="Pfam" id="PF00561">
    <property type="entry name" value="Abhydrolase_1"/>
    <property type="match status" value="1"/>
</dbReference>
<dbReference type="Gene3D" id="3.40.50.1820">
    <property type="entry name" value="alpha/beta hydrolase"/>
    <property type="match status" value="2"/>
</dbReference>
<proteinExistence type="predicted"/>
<evidence type="ECO:0000259" key="1">
    <source>
        <dbReference type="Pfam" id="PF00561"/>
    </source>
</evidence>
<dbReference type="InterPro" id="IPR029058">
    <property type="entry name" value="AB_hydrolase_fold"/>
</dbReference>
<dbReference type="PANTHER" id="PTHR47533:SF4">
    <property type="entry name" value="AB HYDROLASE-1 DOMAIN-CONTAINING PROTEIN"/>
    <property type="match status" value="1"/>
</dbReference>
<evidence type="ECO:0000313" key="3">
    <source>
        <dbReference type="Proteomes" id="UP001209570"/>
    </source>
</evidence>
<keyword evidence="3" id="KW-1185">Reference proteome</keyword>
<sequence>MQQLRRATQQLALRPTALASRLVSTTSVPEAVQTTTTRGNYAINYVDFAAPTDTDVDTPTIVLIHGAPGSFQDFKYMIPLLNKKARVIGINLPGNGGSRVPDERAKYSHLNALNVGEAAMDAITELCAADRHVFIVGHSFGGHTTLHVTAQNDESRRFNLRGMGLIASAGIEPHRALMPRANRIAMRMLLSEIAFVQQLAEELIKQVYVRVLRFPSRGSTNDYVAGLVRCATTDFDVVRDHARRVQHVPAFFAWAEDDPYMQQSVFTGLSGLGYPGPRYAFARGGHNIQKTRAAFLTDALLLYGTCEMMRLPWSAVGSIARRTSARAPQAANGVSPTRWYAAAATRTLVDLPDPLDIRIGDEYNIKYVDVTTAVPSPTRPTIVLIHGSPGSFHDFRHLIPLLQDHARVVAVNLPANGGSQVLSTTRYYDRIRAIEVGRASYEAVVEICKGDENVFVLGHSFGAHTAINVAAFNEEQPRINIRGIALLAPASIRPHRALRAFDIGMLWRLLRSDVPFVEPFARWCTRFLFVNVWRFPGKNPPEYFAAGIVRCASTDFSVIKEHVKSISKLPAFVGWARDDAFMEEDIFTELSALCGPGPRIAFKRGGHNIQKTKASYLAQQLIDWTQHVVKGDAAPSSRSVDVQP</sequence>
<gene>
    <name evidence="2" type="ORF">P43SY_007992</name>
</gene>
<reference evidence="2" key="1">
    <citation type="submission" date="2021-12" db="EMBL/GenBank/DDBJ databases">
        <title>Prjna785345.</title>
        <authorList>
            <person name="Rujirawat T."/>
            <person name="Krajaejun T."/>
        </authorList>
    </citation>
    <scope>NUCLEOTIDE SEQUENCE</scope>
    <source>
        <strain evidence="2">Pi057C3</strain>
    </source>
</reference>
<accession>A0AAD5LRN7</accession>
<dbReference type="Pfam" id="PF06342">
    <property type="entry name" value="DUF1057"/>
    <property type="match status" value="1"/>
</dbReference>
<feature type="domain" description="AB hydrolase-1" evidence="1">
    <location>
        <begin position="380"/>
        <end position="508"/>
    </location>
</feature>
<name>A0AAD5LRN7_PYTIN</name>
<dbReference type="PANTHER" id="PTHR47533">
    <property type="entry name" value="PROTEIN CBG21859"/>
    <property type="match status" value="1"/>
</dbReference>
<dbReference type="InterPro" id="IPR010463">
    <property type="entry name" value="DUF1057"/>
</dbReference>
<dbReference type="InterPro" id="IPR000073">
    <property type="entry name" value="AB_hydrolase_1"/>
</dbReference>